<evidence type="ECO:0000256" key="5">
    <source>
        <dbReference type="ARBA" id="ARBA00022800"/>
    </source>
</evidence>
<feature type="binding site" evidence="12">
    <location>
        <position position="235"/>
    </location>
    <ligand>
        <name>Mn(2+)</name>
        <dbReference type="ChEBI" id="CHEBI:29035"/>
        <label>2</label>
    </ligand>
</feature>
<feature type="binding site" evidence="11">
    <location>
        <begin position="375"/>
        <end position="378"/>
    </location>
    <ligand>
        <name>GMP</name>
        <dbReference type="ChEBI" id="CHEBI:58115"/>
    </ligand>
</feature>
<evidence type="ECO:0000256" key="1">
    <source>
        <dbReference type="ARBA" id="ARBA00008071"/>
    </source>
</evidence>
<evidence type="ECO:0000256" key="2">
    <source>
        <dbReference type="ARBA" id="ARBA00022598"/>
    </source>
</evidence>
<evidence type="ECO:0000256" key="3">
    <source>
        <dbReference type="ARBA" id="ARBA00022723"/>
    </source>
</evidence>
<evidence type="ECO:0000256" key="8">
    <source>
        <dbReference type="ARBA" id="ARBA00047746"/>
    </source>
</evidence>
<feature type="binding site" evidence="11">
    <location>
        <begin position="400"/>
        <end position="403"/>
    </location>
    <ligand>
        <name>GMP</name>
        <dbReference type="ChEBI" id="CHEBI:58115"/>
    </ligand>
</feature>
<dbReference type="Gene3D" id="3.90.1860.10">
    <property type="entry name" value="tRNA-splicing ligase RtcB"/>
    <property type="match status" value="1"/>
</dbReference>
<evidence type="ECO:0000313" key="14">
    <source>
        <dbReference type="EMBL" id="PIR72000.1"/>
    </source>
</evidence>
<name>A0A2H0TLT7_9BACT</name>
<keyword evidence="7 12" id="KW-0464">Manganese</keyword>
<dbReference type="GO" id="GO:0003972">
    <property type="term" value="F:RNA ligase (ATP) activity"/>
    <property type="evidence" value="ECO:0007669"/>
    <property type="project" value="TreeGrafter"/>
</dbReference>
<evidence type="ECO:0000256" key="6">
    <source>
        <dbReference type="ARBA" id="ARBA00023134"/>
    </source>
</evidence>
<feature type="binding site" evidence="12">
    <location>
        <position position="96"/>
    </location>
    <ligand>
        <name>Mn(2+)</name>
        <dbReference type="ChEBI" id="CHEBI:29035"/>
        <label>1</label>
    </ligand>
</feature>
<keyword evidence="3 12" id="KW-0479">Metal-binding</keyword>
<comment type="similarity">
    <text evidence="1 13">Belongs to the RtcB family.</text>
</comment>
<feature type="active site" description="GMP-histidine intermediate" evidence="10">
    <location>
        <position position="400"/>
    </location>
</feature>
<dbReference type="FunFam" id="3.90.1860.10:FF:000001">
    <property type="entry name" value="tRNA-splicing ligase RtcB homolog"/>
    <property type="match status" value="1"/>
</dbReference>
<evidence type="ECO:0000256" key="7">
    <source>
        <dbReference type="ARBA" id="ARBA00023211"/>
    </source>
</evidence>
<evidence type="ECO:0000313" key="15">
    <source>
        <dbReference type="Proteomes" id="UP000237006"/>
    </source>
</evidence>
<dbReference type="AlphaFoldDB" id="A0A2H0TLT7"/>
<reference evidence="15" key="1">
    <citation type="submission" date="2017-09" db="EMBL/GenBank/DDBJ databases">
        <title>Depth-based differentiation of microbial function through sediment-hosted aquifers and enrichment of novel symbionts in the deep terrestrial subsurface.</title>
        <authorList>
            <person name="Probst A.J."/>
            <person name="Ladd B."/>
            <person name="Jarett J.K."/>
            <person name="Geller-Mcgrath D.E."/>
            <person name="Sieber C.M.K."/>
            <person name="Emerson J.B."/>
            <person name="Anantharaman K."/>
            <person name="Thomas B.C."/>
            <person name="Malmstrom R."/>
            <person name="Stieglmeier M."/>
            <person name="Klingl A."/>
            <person name="Woyke T."/>
            <person name="Ryan C.M."/>
            <person name="Banfield J.F."/>
        </authorList>
    </citation>
    <scope>NUCLEOTIDE SEQUENCE [LARGE SCALE GENOMIC DNA]</scope>
</reference>
<proteinExistence type="inferred from homology"/>
<keyword evidence="2 13" id="KW-0436">Ligase</keyword>
<keyword evidence="4 11" id="KW-0547">Nucleotide-binding</keyword>
<comment type="catalytic activity">
    <reaction evidence="9">
        <text>a 3'-end 2',3'-cyclophospho-ribonucleotide-RNA + a 5'-end dephospho-ribonucleoside-RNA + GTP + H2O = a ribonucleotidyl-ribonucleotide-RNA + GMP + diphosphate + H(+)</text>
        <dbReference type="Rhea" id="RHEA:68080"/>
        <dbReference type="Rhea" id="RHEA-COMP:10464"/>
        <dbReference type="Rhea" id="RHEA-COMP:13936"/>
        <dbReference type="Rhea" id="RHEA-COMP:17355"/>
        <dbReference type="ChEBI" id="CHEBI:15377"/>
        <dbReference type="ChEBI" id="CHEBI:15378"/>
        <dbReference type="ChEBI" id="CHEBI:33019"/>
        <dbReference type="ChEBI" id="CHEBI:37565"/>
        <dbReference type="ChEBI" id="CHEBI:58115"/>
        <dbReference type="ChEBI" id="CHEBI:83064"/>
        <dbReference type="ChEBI" id="CHEBI:138284"/>
        <dbReference type="ChEBI" id="CHEBI:173118"/>
        <dbReference type="EC" id="6.5.1.8"/>
    </reaction>
</comment>
<dbReference type="PANTHER" id="PTHR11118:SF1">
    <property type="entry name" value="RNA-SPLICING LIGASE RTCB HOMOLOG"/>
    <property type="match status" value="1"/>
</dbReference>
<dbReference type="GO" id="GO:0005525">
    <property type="term" value="F:GTP binding"/>
    <property type="evidence" value="ECO:0007669"/>
    <property type="project" value="UniProtKB-KW"/>
</dbReference>
<dbReference type="EC" id="6.5.1.-" evidence="13"/>
<dbReference type="GO" id="GO:0042245">
    <property type="term" value="P:RNA repair"/>
    <property type="evidence" value="ECO:0007669"/>
    <property type="project" value="UniProtKB-KW"/>
</dbReference>
<accession>A0A2H0TLT7</accession>
<evidence type="ECO:0000256" key="4">
    <source>
        <dbReference type="ARBA" id="ARBA00022741"/>
    </source>
</evidence>
<dbReference type="SUPFAM" id="SSF103365">
    <property type="entry name" value="Hypothetical protein PH1602"/>
    <property type="match status" value="1"/>
</dbReference>
<dbReference type="PANTHER" id="PTHR11118">
    <property type="entry name" value="RNA-SPLICING LIGASE RTCB HOMOLOG"/>
    <property type="match status" value="1"/>
</dbReference>
<comment type="cofactor">
    <cofactor evidence="12 13">
        <name>Mn(2+)</name>
        <dbReference type="ChEBI" id="CHEBI:29035"/>
    </cofactor>
    <text evidence="12 13">Binds 2 manganese ions per subunit.</text>
</comment>
<feature type="binding site" evidence="11">
    <location>
        <position position="476"/>
    </location>
    <ligand>
        <name>GMP</name>
        <dbReference type="ChEBI" id="CHEBI:58115"/>
    </ligand>
</feature>
<keyword evidence="5" id="KW-0692">RNA repair</keyword>
<dbReference type="InterPro" id="IPR001233">
    <property type="entry name" value="RtcB"/>
</dbReference>
<keyword evidence="6 11" id="KW-0342">GTP-binding</keyword>
<gene>
    <name evidence="13" type="primary">rtcB</name>
    <name evidence="14" type="ORF">COU41_01200</name>
</gene>
<dbReference type="Proteomes" id="UP000237006">
    <property type="component" value="Unassembled WGS sequence"/>
</dbReference>
<feature type="binding site" evidence="11">
    <location>
        <position position="382"/>
    </location>
    <ligand>
        <name>GMP</name>
        <dbReference type="ChEBI" id="CHEBI:58115"/>
    </ligand>
</feature>
<evidence type="ECO:0000256" key="13">
    <source>
        <dbReference type="RuleBase" id="RU371113"/>
    </source>
</evidence>
<dbReference type="GO" id="GO:0046872">
    <property type="term" value="F:metal ion binding"/>
    <property type="evidence" value="ECO:0007669"/>
    <property type="project" value="UniProtKB-UniRule"/>
</dbReference>
<comment type="caution">
    <text evidence="14">The sequence shown here is derived from an EMBL/GenBank/DDBJ whole genome shotgun (WGS) entry which is preliminary data.</text>
</comment>
<feature type="binding site" evidence="11">
    <location>
        <begin position="326"/>
        <end position="327"/>
    </location>
    <ligand>
        <name>GMP</name>
        <dbReference type="ChEBI" id="CHEBI:58115"/>
    </ligand>
</feature>
<organism evidence="14 15">
    <name type="scientific">Candidatus Nealsonbacteria bacterium CG10_big_fil_rev_8_21_14_0_10_36_228</name>
    <dbReference type="NCBI Taxonomy" id="1974708"/>
    <lineage>
        <taxon>Bacteria</taxon>
        <taxon>Candidatus Nealsoniibacteriota</taxon>
    </lineage>
</organism>
<comment type="subunit">
    <text evidence="13">Monomer.</text>
</comment>
<evidence type="ECO:0000256" key="11">
    <source>
        <dbReference type="PIRSR" id="PIRSR601233-2"/>
    </source>
</evidence>
<evidence type="ECO:0000256" key="12">
    <source>
        <dbReference type="PIRSR" id="PIRSR601233-3"/>
    </source>
</evidence>
<dbReference type="EMBL" id="PFCI01000028">
    <property type="protein sequence ID" value="PIR72000.1"/>
    <property type="molecule type" value="Genomic_DNA"/>
</dbReference>
<dbReference type="GO" id="GO:0170057">
    <property type="term" value="F:RNA ligase (GTP) activity"/>
    <property type="evidence" value="ECO:0007669"/>
    <property type="project" value="UniProtKB-EC"/>
</dbReference>
<sequence>MIRENIVKINDWLWEIPKSFREDMRVPARIYASKRLLEETEDEALVQLVNTTTMPGIQKYAIAMPDIHSGYGPPIGGVGAMKLPDGVISPGFVGYDENCGCRILLSDYSEKEISPYLEKLATEIQKEVPSGLGKGRAIKLSIEQINKILEGGVPYLVKQGYGEEEDIENCEEKGKMSQADAVCISNQAKNRGRDQVGTLGSGNHFCQLDKVEEIFDEEVAKVFGLFKDQVVVFIHTGSRGLGHQNCTDYLRIVMNALPKYGIRLPDRELACVPFNSPEGQRFFKAMSAACNYAWSNRHMIAHYVRKAWKSILGGRANLKLLYDVAHNIAKIEDHEVNGEKTKLIVHRKGATRAFPSGHPELSEKYKSTGQPVFIPGSMGTASYVLVGTEKSKEAWYTVCHGAGRTMSRHEAMRRISGQEVVNKLESKGIVVKCWSLRGIAEEAPMAYKDVDDVVNVVHNAGLSKKVARLVPLAVIKGE</sequence>
<dbReference type="InterPro" id="IPR036025">
    <property type="entry name" value="RtcB-like_sf"/>
</dbReference>
<feature type="binding site" evidence="12">
    <location>
        <position position="326"/>
    </location>
    <ligand>
        <name>Mn(2+)</name>
        <dbReference type="ChEBI" id="CHEBI:29035"/>
        <label>2</label>
    </ligand>
</feature>
<comment type="catalytic activity">
    <reaction evidence="8">
        <text>a 3'-end 3'-phospho-ribonucleotide-RNA + a 5'-end dephospho-ribonucleoside-RNA + GTP = a ribonucleotidyl-ribonucleotide-RNA + GMP + diphosphate</text>
        <dbReference type="Rhea" id="RHEA:68076"/>
        <dbReference type="Rhea" id="RHEA-COMP:10463"/>
        <dbReference type="Rhea" id="RHEA-COMP:13936"/>
        <dbReference type="Rhea" id="RHEA-COMP:17355"/>
        <dbReference type="ChEBI" id="CHEBI:33019"/>
        <dbReference type="ChEBI" id="CHEBI:37565"/>
        <dbReference type="ChEBI" id="CHEBI:58115"/>
        <dbReference type="ChEBI" id="CHEBI:83062"/>
        <dbReference type="ChEBI" id="CHEBI:138284"/>
        <dbReference type="ChEBI" id="CHEBI:173118"/>
        <dbReference type="EC" id="6.5.1.8"/>
    </reaction>
</comment>
<dbReference type="GO" id="GO:0006396">
    <property type="term" value="P:RNA processing"/>
    <property type="evidence" value="ECO:0007669"/>
    <property type="project" value="InterPro"/>
</dbReference>
<evidence type="ECO:0000256" key="10">
    <source>
        <dbReference type="PIRSR" id="PIRSR601233-1"/>
    </source>
</evidence>
<protein>
    <recommendedName>
        <fullName evidence="13">tRNA-splicing ligase RtcB</fullName>
        <ecNumber evidence="13">6.5.1.-</ecNumber>
    </recommendedName>
</protein>
<feature type="binding site" evidence="12">
    <location>
        <position position="204"/>
    </location>
    <ligand>
        <name>Mn(2+)</name>
        <dbReference type="ChEBI" id="CHEBI:29035"/>
        <label>1</label>
    </ligand>
</feature>
<dbReference type="Pfam" id="PF01139">
    <property type="entry name" value="RtcB"/>
    <property type="match status" value="1"/>
</dbReference>
<evidence type="ECO:0000256" key="9">
    <source>
        <dbReference type="ARBA" id="ARBA00049514"/>
    </source>
</evidence>